<protein>
    <recommendedName>
        <fullName evidence="2">Heterokaryon incompatibility domain-containing protein</fullName>
    </recommendedName>
</protein>
<dbReference type="RefSeq" id="XP_033391905.1">
    <property type="nucleotide sequence ID" value="XM_033535399.1"/>
</dbReference>
<gene>
    <name evidence="3" type="ORF">K452DRAFT_140008</name>
</gene>
<dbReference type="OrthoDB" id="2958217at2759"/>
<proteinExistence type="predicted"/>
<accession>A0A6A6AZI6</accession>
<dbReference type="InterPro" id="IPR010730">
    <property type="entry name" value="HET"/>
</dbReference>
<dbReference type="PANTHER" id="PTHR33112">
    <property type="entry name" value="DOMAIN PROTEIN, PUTATIVE-RELATED"/>
    <property type="match status" value="1"/>
</dbReference>
<name>A0A6A6AZI6_9PEZI</name>
<reference evidence="3" key="1">
    <citation type="journal article" date="2020" name="Stud. Mycol.">
        <title>101 Dothideomycetes genomes: a test case for predicting lifestyles and emergence of pathogens.</title>
        <authorList>
            <person name="Haridas S."/>
            <person name="Albert R."/>
            <person name="Binder M."/>
            <person name="Bloem J."/>
            <person name="Labutti K."/>
            <person name="Salamov A."/>
            <person name="Andreopoulos B."/>
            <person name="Baker S."/>
            <person name="Barry K."/>
            <person name="Bills G."/>
            <person name="Bluhm B."/>
            <person name="Cannon C."/>
            <person name="Castanera R."/>
            <person name="Culley D."/>
            <person name="Daum C."/>
            <person name="Ezra D."/>
            <person name="Gonzalez J."/>
            <person name="Henrissat B."/>
            <person name="Kuo A."/>
            <person name="Liang C."/>
            <person name="Lipzen A."/>
            <person name="Lutzoni F."/>
            <person name="Magnuson J."/>
            <person name="Mondo S."/>
            <person name="Nolan M."/>
            <person name="Ohm R."/>
            <person name="Pangilinan J."/>
            <person name="Park H.-J."/>
            <person name="Ramirez L."/>
            <person name="Alfaro M."/>
            <person name="Sun H."/>
            <person name="Tritt A."/>
            <person name="Yoshinaga Y."/>
            <person name="Zwiers L.-H."/>
            <person name="Turgeon B."/>
            <person name="Goodwin S."/>
            <person name="Spatafora J."/>
            <person name="Crous P."/>
            <person name="Grigoriev I."/>
        </authorList>
    </citation>
    <scope>NUCLEOTIDE SEQUENCE</scope>
    <source>
        <strain evidence="3">CBS 121167</strain>
    </source>
</reference>
<evidence type="ECO:0000256" key="1">
    <source>
        <dbReference type="SAM" id="MobiDB-lite"/>
    </source>
</evidence>
<dbReference type="Pfam" id="PF06985">
    <property type="entry name" value="HET"/>
    <property type="match status" value="1"/>
</dbReference>
<dbReference type="GeneID" id="54292893"/>
<keyword evidence="4" id="KW-1185">Reference proteome</keyword>
<evidence type="ECO:0000313" key="3">
    <source>
        <dbReference type="EMBL" id="KAF2136187.1"/>
    </source>
</evidence>
<dbReference type="AlphaFoldDB" id="A0A6A6AZI6"/>
<evidence type="ECO:0000259" key="2">
    <source>
        <dbReference type="Pfam" id="PF06985"/>
    </source>
</evidence>
<sequence>MATTQGHKRSRSSASPDACPDATPSHKRPHTEANEIGIDASPDATSGQSPEAEPIEFSSEPTNLCSYCKVLEFDDALHGSQRELEDGTKVFNPKDIVELDYGDEDYGITLIYKRNDTFSELPLLAEGAAAGCWFCAFLRLMMLKIYGGTRYGRSEYNIDFHELGIYIRGSFLGVWFTIGSEKWDSFFLNICANSGACATWLQIEHRPMFRNSLSEARISKIQSWLSRCESTCHPSLKDFPLPTRLIDVGTNFNNEAKLIETRGHTEMLGSRYVTLSYCWGDPESQLKTTRAKLKNHKERIPLEELSQTCHDAIMLTRCLGIKYLWVDALCIVQGDEKDWEAESSSMFDIYRNAHLTIVDLNAGTSHAGLLKPTGRPSVCVKLNLPRGSTKTYKGISGLPRSPGRPMMFDMRKGCHCGRLVDGRFKNRKLPDGVFISERRWPTLKAPIL</sequence>
<evidence type="ECO:0000313" key="4">
    <source>
        <dbReference type="Proteomes" id="UP000799438"/>
    </source>
</evidence>
<feature type="compositionally biased region" description="Basic residues" evidence="1">
    <location>
        <begin position="1"/>
        <end position="11"/>
    </location>
</feature>
<dbReference type="PANTHER" id="PTHR33112:SF10">
    <property type="entry name" value="TOL"/>
    <property type="match status" value="1"/>
</dbReference>
<dbReference type="Proteomes" id="UP000799438">
    <property type="component" value="Unassembled WGS sequence"/>
</dbReference>
<feature type="domain" description="Heterokaryon incompatibility" evidence="2">
    <location>
        <begin position="272"/>
        <end position="371"/>
    </location>
</feature>
<organism evidence="3 4">
    <name type="scientific">Aplosporella prunicola CBS 121167</name>
    <dbReference type="NCBI Taxonomy" id="1176127"/>
    <lineage>
        <taxon>Eukaryota</taxon>
        <taxon>Fungi</taxon>
        <taxon>Dikarya</taxon>
        <taxon>Ascomycota</taxon>
        <taxon>Pezizomycotina</taxon>
        <taxon>Dothideomycetes</taxon>
        <taxon>Dothideomycetes incertae sedis</taxon>
        <taxon>Botryosphaeriales</taxon>
        <taxon>Aplosporellaceae</taxon>
        <taxon>Aplosporella</taxon>
    </lineage>
</organism>
<dbReference type="EMBL" id="ML995530">
    <property type="protein sequence ID" value="KAF2136187.1"/>
    <property type="molecule type" value="Genomic_DNA"/>
</dbReference>
<feature type="region of interest" description="Disordered" evidence="1">
    <location>
        <begin position="1"/>
        <end position="58"/>
    </location>
</feature>